<feature type="transmembrane region" description="Helical" evidence="5">
    <location>
        <begin position="804"/>
        <end position="831"/>
    </location>
</feature>
<dbReference type="GO" id="GO:0016020">
    <property type="term" value="C:membrane"/>
    <property type="evidence" value="ECO:0007669"/>
    <property type="project" value="UniProtKB-SubCell"/>
</dbReference>
<dbReference type="InterPro" id="IPR028082">
    <property type="entry name" value="Peripla_BP_I"/>
</dbReference>
<feature type="transmembrane region" description="Helical" evidence="5">
    <location>
        <begin position="851"/>
        <end position="876"/>
    </location>
</feature>
<feature type="transmembrane region" description="Helical" evidence="5">
    <location>
        <begin position="987"/>
        <end position="1004"/>
    </location>
</feature>
<evidence type="ECO:0000313" key="8">
    <source>
        <dbReference type="EMBL" id="CAG9329485.1"/>
    </source>
</evidence>
<protein>
    <recommendedName>
        <fullName evidence="7">Receptor ligand binding region domain-containing protein</fullName>
    </recommendedName>
</protein>
<feature type="signal peptide" evidence="6">
    <location>
        <begin position="1"/>
        <end position="19"/>
    </location>
</feature>
<evidence type="ECO:0000256" key="2">
    <source>
        <dbReference type="ARBA" id="ARBA00022692"/>
    </source>
</evidence>
<dbReference type="PANTHER" id="PTHR30483">
    <property type="entry name" value="LEUCINE-SPECIFIC-BINDING PROTEIN"/>
    <property type="match status" value="1"/>
</dbReference>
<dbReference type="AlphaFoldDB" id="A0AAU9JVD0"/>
<dbReference type="EMBL" id="CAJZBQ010000047">
    <property type="protein sequence ID" value="CAG9329485.1"/>
    <property type="molecule type" value="Genomic_DNA"/>
</dbReference>
<evidence type="ECO:0000313" key="9">
    <source>
        <dbReference type="Proteomes" id="UP001162131"/>
    </source>
</evidence>
<feature type="transmembrane region" description="Helical" evidence="5">
    <location>
        <begin position="1040"/>
        <end position="1062"/>
    </location>
</feature>
<organism evidence="8 9">
    <name type="scientific">Blepharisma stoltei</name>
    <dbReference type="NCBI Taxonomy" id="1481888"/>
    <lineage>
        <taxon>Eukaryota</taxon>
        <taxon>Sar</taxon>
        <taxon>Alveolata</taxon>
        <taxon>Ciliophora</taxon>
        <taxon>Postciliodesmatophora</taxon>
        <taxon>Heterotrichea</taxon>
        <taxon>Heterotrichida</taxon>
        <taxon>Blepharismidae</taxon>
        <taxon>Blepharisma</taxon>
    </lineage>
</organism>
<evidence type="ECO:0000256" key="6">
    <source>
        <dbReference type="SAM" id="SignalP"/>
    </source>
</evidence>
<feature type="chain" id="PRO_5043717625" description="Receptor ligand binding region domain-containing protein" evidence="6">
    <location>
        <begin position="20"/>
        <end position="1130"/>
    </location>
</feature>
<evidence type="ECO:0000256" key="4">
    <source>
        <dbReference type="ARBA" id="ARBA00023136"/>
    </source>
</evidence>
<feature type="transmembrane region" description="Helical" evidence="5">
    <location>
        <begin position="947"/>
        <end position="966"/>
    </location>
</feature>
<comment type="caution">
    <text evidence="8">The sequence shown here is derived from an EMBL/GenBank/DDBJ whole genome shotgun (WGS) entry which is preliminary data.</text>
</comment>
<feature type="domain" description="Receptor ligand binding region" evidence="7">
    <location>
        <begin position="426"/>
        <end position="694"/>
    </location>
</feature>
<evidence type="ECO:0000256" key="1">
    <source>
        <dbReference type="ARBA" id="ARBA00004370"/>
    </source>
</evidence>
<proteinExistence type="predicted"/>
<feature type="transmembrane region" description="Helical" evidence="5">
    <location>
        <begin position="761"/>
        <end position="783"/>
    </location>
</feature>
<gene>
    <name evidence="8" type="ORF">BSTOLATCC_MIC48304</name>
</gene>
<keyword evidence="2 5" id="KW-0812">Transmembrane</keyword>
<feature type="transmembrane region" description="Helical" evidence="5">
    <location>
        <begin position="1068"/>
        <end position="1088"/>
    </location>
</feature>
<dbReference type="SUPFAM" id="SSF53822">
    <property type="entry name" value="Periplasmic binding protein-like I"/>
    <property type="match status" value="1"/>
</dbReference>
<evidence type="ECO:0000259" key="7">
    <source>
        <dbReference type="Pfam" id="PF01094"/>
    </source>
</evidence>
<feature type="transmembrane region" description="Helical" evidence="5">
    <location>
        <begin position="1010"/>
        <end position="1028"/>
    </location>
</feature>
<dbReference type="Proteomes" id="UP001162131">
    <property type="component" value="Unassembled WGS sequence"/>
</dbReference>
<accession>A0AAU9JVD0</accession>
<evidence type="ECO:0000256" key="3">
    <source>
        <dbReference type="ARBA" id="ARBA00022989"/>
    </source>
</evidence>
<dbReference type="Gene3D" id="3.40.50.2300">
    <property type="match status" value="2"/>
</dbReference>
<reference evidence="8" key="1">
    <citation type="submission" date="2021-09" db="EMBL/GenBank/DDBJ databases">
        <authorList>
            <consortium name="AG Swart"/>
            <person name="Singh M."/>
            <person name="Singh A."/>
            <person name="Seah K."/>
            <person name="Emmerich C."/>
        </authorList>
    </citation>
    <scope>NUCLEOTIDE SEQUENCE</scope>
    <source>
        <strain evidence="8">ATCC30299</strain>
    </source>
</reference>
<keyword evidence="6" id="KW-0732">Signal</keyword>
<keyword evidence="4 5" id="KW-0472">Membrane</keyword>
<dbReference type="Pfam" id="PF01094">
    <property type="entry name" value="ANF_receptor"/>
    <property type="match status" value="1"/>
</dbReference>
<dbReference type="InterPro" id="IPR001828">
    <property type="entry name" value="ANF_lig-bd_rcpt"/>
</dbReference>
<sequence>MFFFYFAAVWIALSYSLDSLIIYSTDKNLQINSLQNILSSKLSSENSISVTWIDEKFSDQWIQKINEKWLVIDLSSNLNTHFLLSQKAEDLDFVHFIIDDYNESYHKWTYSLFFEKVNYSKAIVNVLKNFDWASGVFFLSEENWFLKNIIDDLLKNSFSYLIIQSSSNTEEIVNKEVFNLGTNLYYIFTDANTSWKIVENLKNAKLLGSGTSVLMSHESSYNLTLEGSLIIAPKNQIFSKSKEDYVANQILFAIQEISTDFNNQYELRQVAENLCTNHFCENSFSVLNVKNGDRVVIGEAFDSSFDNVTFIGNSQAIPISKKKVLEIGLNSGIHNPNGVQSYPFNTIEFAGSNLAISLINEGELGILDNFAIQGNSFDCGSTFVNPTFQLNCFKQNISNIGLIFIPPSGTPVLQGIFTTFDKLNVRVPQIASRIGFDSFSSISKYPLFARVSYNGVYLASLVVQILYTLGWRSCALIYQEGAYFVEFANAFVAYAEKYNINILNDPASRSFPQATYYEGLKANYSHVFKEAINSNARLIVYVVSINAASDSIKVFHSLGITNGDLLFCFANPGTISSVFTSSAKYLAESKEIATPSIAFEPPGYTGEVGDMVANLLQSRYNIKKSDNLIQPCAYYDSLVLGALAVDFMINRGQDYTNATRLMKAIRKQTFRGCSGKIQIEDGTNNRVVDLVILQNAVLNKNTGNVTISDSAYIKPLGTTLLQILKPIVYPGNTTTVSLFRVINGKCPFPDNKVRTFTKGRYLVFGISIAVGISTAATTLYIWHKWWNIKVDKLTEKQEMSIEDIMIGATVIIELFQVLAMGPDLAPISSLIGDLGNMVSLDLNDFISTKNGVFWFFLDAIYALVCVWAVLSVSVLLRIDERFPAVGLFRLLNKSAYLLMPIIGNLMFIPIVSLLLDVFICDESIGEDFTDSFMIKDCYQFCWKGEHIIYAAISAVCLVVYEPLAVFCRPLWQELDHFVHVKYTPLHLMVKTVFQVSLIILNKTVKRAQDITHGALFTLIVIIFGIFGFKNQSYNYPRFTWWHFLTMVAVSWSSLITTINIGLGKTTNPLWVILLAIGWAIIAMVGLYVQKKKYPSMLYRKNIKDTSTLFKFAFTFSQTRTKVIPIKEFEK</sequence>
<evidence type="ECO:0000256" key="5">
    <source>
        <dbReference type="SAM" id="Phobius"/>
    </source>
</evidence>
<dbReference type="InterPro" id="IPR051010">
    <property type="entry name" value="BCAA_transport"/>
</dbReference>
<dbReference type="PANTHER" id="PTHR30483:SF6">
    <property type="entry name" value="PERIPLASMIC BINDING PROTEIN OF ABC TRANSPORTER FOR NATURAL AMINO ACIDS"/>
    <property type="match status" value="1"/>
</dbReference>
<keyword evidence="9" id="KW-1185">Reference proteome</keyword>
<keyword evidence="3 5" id="KW-1133">Transmembrane helix</keyword>
<comment type="subcellular location">
    <subcellularLocation>
        <location evidence="1">Membrane</location>
    </subcellularLocation>
</comment>
<feature type="transmembrane region" description="Helical" evidence="5">
    <location>
        <begin position="897"/>
        <end position="919"/>
    </location>
</feature>
<name>A0AAU9JVD0_9CILI</name>